<dbReference type="KEGG" id="pan:PODANSg7971"/>
<dbReference type="AlphaFoldDB" id="B2B4M9"/>
<dbReference type="PANTHER" id="PTHR42040">
    <property type="entry name" value="INNER KINETOCHORE SUBUNIT FTA4"/>
    <property type="match status" value="1"/>
</dbReference>
<dbReference type="RefSeq" id="XP_001910929.1">
    <property type="nucleotide sequence ID" value="XM_001910894.1"/>
</dbReference>
<proteinExistence type="predicted"/>
<dbReference type="STRING" id="515849.B2B4M9"/>
<dbReference type="OrthoDB" id="21214at2759"/>
<dbReference type="InterPro" id="IPR025207">
    <property type="entry name" value="Sim4_Fta4"/>
</dbReference>
<reference evidence="2" key="4">
    <citation type="submission" date="2014-09" db="EMBL/GenBank/DDBJ databases">
        <title>Maintaining two mating types: Structure of the mating type locus and its role in heterokaryosis in Podospora anserina.</title>
        <authorList>
            <person name="Grognet P."/>
            <person name="Bidard F."/>
            <person name="Kuchly C."/>
            <person name="Chan Ho Tong L."/>
            <person name="Coppin E."/>
            <person name="Ait Benkhali J."/>
            <person name="Couloux A."/>
            <person name="Wincker P."/>
            <person name="Debuchy R."/>
            <person name="Silar P."/>
        </authorList>
    </citation>
    <scope>NUCLEOTIDE SEQUENCE</scope>
</reference>
<sequence length="133" mass="14672">MSHTAPPTIISLKTNFLSAQTRALSNPLHPSRAWQTTNEELPDKAVNDVMAKLNNRVLQHCKRVYAPQATRHVAEQIEALYISSSYESLELEGDGGEGEGVREGEDLGTYLYKKQNDEGKEWVLIMNSGGGGD</sequence>
<accession>B2B4M9</accession>
<reference evidence="1 3" key="1">
    <citation type="journal article" date="2008" name="Genome Biol.">
        <title>The genome sequence of the model ascomycete fungus Podospora anserina.</title>
        <authorList>
            <person name="Espagne E."/>
            <person name="Lespinet O."/>
            <person name="Malagnac F."/>
            <person name="Da Silva C."/>
            <person name="Jaillon O."/>
            <person name="Porcel B.M."/>
            <person name="Couloux A."/>
            <person name="Aury J.-M."/>
            <person name="Segurens B."/>
            <person name="Poulain J."/>
            <person name="Anthouard V."/>
            <person name="Grossetete S."/>
            <person name="Khalili H."/>
            <person name="Coppin E."/>
            <person name="Dequard-Chablat M."/>
            <person name="Picard M."/>
            <person name="Contamine V."/>
            <person name="Arnaise S."/>
            <person name="Bourdais A."/>
            <person name="Berteaux-Lecellier V."/>
            <person name="Gautheret D."/>
            <person name="de Vries R.P."/>
            <person name="Battaglia E."/>
            <person name="Coutinho P.M."/>
            <person name="Danchin E.G.J."/>
            <person name="Henrissat B."/>
            <person name="El Khoury R."/>
            <person name="Sainsard-Chanet A."/>
            <person name="Boivin A."/>
            <person name="Pinan-Lucarre B."/>
            <person name="Sellem C.H."/>
            <person name="Debuchy R."/>
            <person name="Wincker P."/>
            <person name="Weissenbach J."/>
            <person name="Silar P."/>
        </authorList>
    </citation>
    <scope>NUCLEOTIDE SEQUENCE [LARGE SCALE GENOMIC DNA]</scope>
    <source>
        <strain evidence="3">S / ATCC MYA-4624 / DSM 980 / FGSC 10383</strain>
        <strain evidence="1">S mat+</strain>
    </source>
</reference>
<evidence type="ECO:0000313" key="3">
    <source>
        <dbReference type="Proteomes" id="UP000001197"/>
    </source>
</evidence>
<dbReference type="eggNOG" id="ENOG502S9QD">
    <property type="taxonomic scope" value="Eukaryota"/>
</dbReference>
<reference evidence="3" key="3">
    <citation type="journal article" date="2014" name="Genetics">
        <title>Maintaining two mating types: Structure of the mating type locus and its role in heterokaryosis in Podospora anserina.</title>
        <authorList>
            <person name="Grognet P."/>
            <person name="Bidard F."/>
            <person name="Kuchly C."/>
            <person name="Tong L.C.H."/>
            <person name="Coppin E."/>
            <person name="Benkhali J.A."/>
            <person name="Couloux A."/>
            <person name="Wincker P."/>
            <person name="Debuchy R."/>
            <person name="Silar P."/>
        </authorList>
    </citation>
    <scope>GENOME REANNOTATION</scope>
    <source>
        <strain evidence="3">S / ATCC MYA-4624 / DSM 980 / FGSC 10383</strain>
    </source>
</reference>
<dbReference type="InParanoid" id="B2B4M9"/>
<organism evidence="1">
    <name type="scientific">Podospora anserina (strain S / ATCC MYA-4624 / DSM 980 / FGSC 10383)</name>
    <name type="common">Pleurage anserina</name>
    <dbReference type="NCBI Taxonomy" id="515849"/>
    <lineage>
        <taxon>Eukaryota</taxon>
        <taxon>Fungi</taxon>
        <taxon>Dikarya</taxon>
        <taxon>Ascomycota</taxon>
        <taxon>Pezizomycotina</taxon>
        <taxon>Sordariomycetes</taxon>
        <taxon>Sordariomycetidae</taxon>
        <taxon>Sordariales</taxon>
        <taxon>Podosporaceae</taxon>
        <taxon>Podospora</taxon>
        <taxon>Podospora anserina</taxon>
    </lineage>
</organism>
<dbReference type="HOGENOM" id="CLU_1907568_0_0_1"/>
<dbReference type="EMBL" id="FO904937">
    <property type="protein sequence ID" value="CDP25150.1"/>
    <property type="molecule type" value="Genomic_DNA"/>
</dbReference>
<keyword evidence="3" id="KW-1185">Reference proteome</keyword>
<dbReference type="GO" id="GO:0031511">
    <property type="term" value="C:Mis6-Sim4 complex"/>
    <property type="evidence" value="ECO:0007669"/>
    <property type="project" value="InterPro"/>
</dbReference>
<dbReference type="PANTHER" id="PTHR42040:SF1">
    <property type="entry name" value="INNER KINETOCHORE SUBUNIT FTA4"/>
    <property type="match status" value="1"/>
</dbReference>
<evidence type="ECO:0000313" key="1">
    <source>
        <dbReference type="EMBL" id="CAP72754.1"/>
    </source>
</evidence>
<dbReference type="VEuPathDB" id="FungiDB:PODANS_2_1830"/>
<dbReference type="GeneID" id="6196318"/>
<evidence type="ECO:0000313" key="2">
    <source>
        <dbReference type="EMBL" id="CDP25150.1"/>
    </source>
</evidence>
<dbReference type="EMBL" id="CU640366">
    <property type="protein sequence ID" value="CAP72754.1"/>
    <property type="molecule type" value="Genomic_DNA"/>
</dbReference>
<protein>
    <submittedName>
        <fullName evidence="1">Podospora anserina S mat+ genomic DNA chromosome 2, supercontig 2</fullName>
    </submittedName>
</protein>
<gene>
    <name evidence="1" type="ORF">PODANS_2_1830</name>
</gene>
<reference evidence="1" key="2">
    <citation type="submission" date="2008-07" db="EMBL/GenBank/DDBJ databases">
        <authorList>
            <person name="Genoscope - CEA"/>
        </authorList>
    </citation>
    <scope>NUCLEOTIDE SEQUENCE</scope>
    <source>
        <strain evidence="1">S mat+</strain>
    </source>
</reference>
<dbReference type="Proteomes" id="UP000001197">
    <property type="component" value="Chromosome 2"/>
</dbReference>
<dbReference type="Pfam" id="PF13093">
    <property type="entry name" value="FTA4"/>
    <property type="match status" value="1"/>
</dbReference>
<name>B2B4M9_PODAN</name>